<dbReference type="InterPro" id="IPR057600">
    <property type="entry name" value="TORTIFOLIA1/SINE1-2_N"/>
</dbReference>
<dbReference type="Proteomes" id="UP001190926">
    <property type="component" value="Unassembled WGS sequence"/>
</dbReference>
<dbReference type="InterPro" id="IPR011989">
    <property type="entry name" value="ARM-like"/>
</dbReference>
<dbReference type="EMBL" id="SDAM02000034">
    <property type="protein sequence ID" value="KAH6835518.1"/>
    <property type="molecule type" value="Genomic_DNA"/>
</dbReference>
<protein>
    <submittedName>
        <fullName evidence="3">ARM repeat superfamily protein</fullName>
    </submittedName>
</protein>
<dbReference type="GO" id="GO:0010031">
    <property type="term" value="P:circumnutation"/>
    <property type="evidence" value="ECO:0007669"/>
    <property type="project" value="TreeGrafter"/>
</dbReference>
<feature type="domain" description="TOG" evidence="2">
    <location>
        <begin position="65"/>
        <end position="302"/>
    </location>
</feature>
<reference evidence="3 4" key="1">
    <citation type="journal article" date="2021" name="Nat. Commun.">
        <title>Incipient diploidization of the medicinal plant Perilla within 10,000 years.</title>
        <authorList>
            <person name="Zhang Y."/>
            <person name="Shen Q."/>
            <person name="Leng L."/>
            <person name="Zhang D."/>
            <person name="Chen S."/>
            <person name="Shi Y."/>
            <person name="Ning Z."/>
            <person name="Chen S."/>
        </authorList>
    </citation>
    <scope>NUCLEOTIDE SEQUENCE [LARGE SCALE GENOMIC DNA]</scope>
    <source>
        <strain evidence="4">cv. PC099</strain>
    </source>
</reference>
<dbReference type="GO" id="GO:0009826">
    <property type="term" value="P:unidimensional cell growth"/>
    <property type="evidence" value="ECO:0007669"/>
    <property type="project" value="TreeGrafter"/>
</dbReference>
<comment type="caution">
    <text evidence="3">The sequence shown here is derived from an EMBL/GenBank/DDBJ whole genome shotgun (WGS) entry which is preliminary data.</text>
</comment>
<evidence type="ECO:0000259" key="2">
    <source>
        <dbReference type="SMART" id="SM01349"/>
    </source>
</evidence>
<feature type="compositionally biased region" description="Polar residues" evidence="1">
    <location>
        <begin position="1"/>
        <end position="18"/>
    </location>
</feature>
<dbReference type="InterPro" id="IPR034085">
    <property type="entry name" value="TOG"/>
</dbReference>
<feature type="region of interest" description="Disordered" evidence="1">
    <location>
        <begin position="414"/>
        <end position="438"/>
    </location>
</feature>
<feature type="compositionally biased region" description="Basic and acidic residues" evidence="1">
    <location>
        <begin position="322"/>
        <end position="331"/>
    </location>
</feature>
<dbReference type="InterPro" id="IPR033337">
    <property type="entry name" value="TORTIFOLIA1/SINE1-2"/>
</dbReference>
<accession>A0AAD4JM40</accession>
<dbReference type="FunFam" id="1.25.10.10:FF:000339">
    <property type="entry name" value="Microtubule-associated protein TORTIFOLIA1"/>
    <property type="match status" value="1"/>
</dbReference>
<evidence type="ECO:0000256" key="1">
    <source>
        <dbReference type="SAM" id="MobiDB-lite"/>
    </source>
</evidence>
<feature type="region of interest" description="Disordered" evidence="1">
    <location>
        <begin position="636"/>
        <end position="683"/>
    </location>
</feature>
<feature type="region of interest" description="Disordered" evidence="1">
    <location>
        <begin position="1"/>
        <end position="27"/>
    </location>
</feature>
<name>A0AAD4JM40_PERFH</name>
<dbReference type="Pfam" id="PF24713">
    <property type="entry name" value="TOR1L1_C"/>
    <property type="match status" value="1"/>
</dbReference>
<evidence type="ECO:0000313" key="3">
    <source>
        <dbReference type="EMBL" id="KAH6835518.1"/>
    </source>
</evidence>
<dbReference type="Pfam" id="PF24714">
    <property type="entry name" value="TOR1L1_N"/>
    <property type="match status" value="1"/>
</dbReference>
<dbReference type="SMR" id="A0AAD4JM40"/>
<organism evidence="3 4">
    <name type="scientific">Perilla frutescens var. hirtella</name>
    <name type="common">Perilla citriodora</name>
    <name type="synonym">Perilla setoyensis</name>
    <dbReference type="NCBI Taxonomy" id="608512"/>
    <lineage>
        <taxon>Eukaryota</taxon>
        <taxon>Viridiplantae</taxon>
        <taxon>Streptophyta</taxon>
        <taxon>Embryophyta</taxon>
        <taxon>Tracheophyta</taxon>
        <taxon>Spermatophyta</taxon>
        <taxon>Magnoliopsida</taxon>
        <taxon>eudicotyledons</taxon>
        <taxon>Gunneridae</taxon>
        <taxon>Pentapetalae</taxon>
        <taxon>asterids</taxon>
        <taxon>lamiids</taxon>
        <taxon>Lamiales</taxon>
        <taxon>Lamiaceae</taxon>
        <taxon>Nepetoideae</taxon>
        <taxon>Elsholtzieae</taxon>
        <taxon>Perilla</taxon>
    </lineage>
</organism>
<dbReference type="AlphaFoldDB" id="A0AAD4JM40"/>
<dbReference type="GO" id="GO:0010005">
    <property type="term" value="C:cortical microtubule, transverse to long axis"/>
    <property type="evidence" value="ECO:0007669"/>
    <property type="project" value="TreeGrafter"/>
</dbReference>
<dbReference type="Gene3D" id="1.25.10.10">
    <property type="entry name" value="Leucine-rich Repeat Variant"/>
    <property type="match status" value="2"/>
</dbReference>
<gene>
    <name evidence="3" type="ORF">C2S53_006389</name>
</gene>
<dbReference type="GO" id="GO:0008017">
    <property type="term" value="F:microtubule binding"/>
    <property type="evidence" value="ECO:0007669"/>
    <property type="project" value="InterPro"/>
</dbReference>
<keyword evidence="4" id="KW-1185">Reference proteome</keyword>
<dbReference type="PANTHER" id="PTHR31355">
    <property type="entry name" value="MICROTUBULE-ASSOCIATED PROTEIN TORTIFOLIA1"/>
    <property type="match status" value="1"/>
</dbReference>
<feature type="region of interest" description="Disordered" evidence="1">
    <location>
        <begin position="315"/>
        <end position="368"/>
    </location>
</feature>
<dbReference type="SMART" id="SM01349">
    <property type="entry name" value="TOG"/>
    <property type="match status" value="1"/>
</dbReference>
<dbReference type="PANTHER" id="PTHR31355:SF7">
    <property type="entry name" value="MICROTUBULE-ASSOCIATED PROTEIN TORTIFOLIA1"/>
    <property type="match status" value="1"/>
</dbReference>
<proteinExistence type="predicted"/>
<sequence length="878" mass="94896">MSSQRSAKPSKPPNQTTPSRSSSAASSSSLSSHLAMVELKQRILTSLSKLADRDTHQIAVEDLEKIIQSLTNDGVSMLLNCLYDAVSDPKPALKKEGVRLLAALCAAHTDAAATHLTKTIAHIVKRLKDSDSQVRDACRDAIGALSGLYLKGGSGGDGVVSLFMKPLFEVMSENNKAAQGGAALCLAKMVECASDPPLGTFQKLCVRVCKYLNSPNFMAKASLLQVVSSLSQVGAITPQNLESLLHSIQECLNSSDWATRKAAAETLSVLSLNRNITAEGATSTLNALEACRFDKIKPVRESMTEALQLWKKIAGKGDGSSDEQKASSHDDEASEIAPNLGERESAQSLKDSSCGSSPADPNLKGKGNNILDKAVGILKKKAPTLTEKELNPEFFQKLETRESDDLPVEVILPRRCTNPSNSQNEEESESSMDQNGGARLKYQGADVPFKANYESIERGTVGDQRDYNQIESSSAYPDFSRSAGQSEGFMNNKGNWLAIQRQLLLLERQQAHLMNMLQDFMGGSHDSMVTLENRVRGLERVVEDMARDLSISSSGRRGGSNVVGYEGSSNRSLSKYNGFPDYSGGKLGRGSDGRYHFGERFVAFDGVPLGMKSRGPSWRSDVSDAWDFHAYSKNGHMGSRRAAGGGPIDIRSGKSENEADQVGSRRAWEKGGAPVRFGEGPSARSVWQASKDEATLEAIRVAGDDNGVSRGARVAIPEMTAEALGDDGAVQDRDPVWTAWSNAMDALHAGDMDAAFAEVLSTGDDVLLVKLMDRSGPVIDQLSNEVASEVINAVSQLIMEQNLFDICLYWVHQLADIVMENGPDVLGIPMEVKREILLNLHEASSVVDLPEDWEGSAPDQLLVQLATAWDIDLQHFGK</sequence>
<feature type="compositionally biased region" description="Polar residues" evidence="1">
    <location>
        <begin position="346"/>
        <end position="356"/>
    </location>
</feature>
<dbReference type="InterPro" id="IPR057599">
    <property type="entry name" value="TORTIFOLIA1/TORL1-2_C"/>
</dbReference>
<dbReference type="InterPro" id="IPR016024">
    <property type="entry name" value="ARM-type_fold"/>
</dbReference>
<dbReference type="SUPFAM" id="SSF48371">
    <property type="entry name" value="ARM repeat"/>
    <property type="match status" value="1"/>
</dbReference>
<evidence type="ECO:0000313" key="4">
    <source>
        <dbReference type="Proteomes" id="UP001190926"/>
    </source>
</evidence>